<keyword evidence="1" id="KW-0812">Transmembrane</keyword>
<feature type="transmembrane region" description="Helical" evidence="1">
    <location>
        <begin position="178"/>
        <end position="203"/>
    </location>
</feature>
<dbReference type="GO" id="GO:0016020">
    <property type="term" value="C:membrane"/>
    <property type="evidence" value="ECO:0007669"/>
    <property type="project" value="InterPro"/>
</dbReference>
<dbReference type="InterPro" id="IPR000620">
    <property type="entry name" value="EamA_dom"/>
</dbReference>
<evidence type="ECO:0000313" key="3">
    <source>
        <dbReference type="EMBL" id="MCA9380571.1"/>
    </source>
</evidence>
<feature type="transmembrane region" description="Helical" evidence="1">
    <location>
        <begin position="66"/>
        <end position="87"/>
    </location>
</feature>
<keyword evidence="1" id="KW-1133">Transmembrane helix</keyword>
<accession>A0A955IA34</accession>
<name>A0A955IA34_9BACT</name>
<dbReference type="SUPFAM" id="SSF103481">
    <property type="entry name" value="Multidrug resistance efflux transporter EmrE"/>
    <property type="match status" value="1"/>
</dbReference>
<feature type="transmembrane region" description="Helical" evidence="1">
    <location>
        <begin position="31"/>
        <end position="54"/>
    </location>
</feature>
<dbReference type="Proteomes" id="UP000745577">
    <property type="component" value="Unassembled WGS sequence"/>
</dbReference>
<organism evidence="3 4">
    <name type="scientific">Candidatus Dojkabacteria bacterium</name>
    <dbReference type="NCBI Taxonomy" id="2099670"/>
    <lineage>
        <taxon>Bacteria</taxon>
        <taxon>Candidatus Dojkabacteria</taxon>
    </lineage>
</organism>
<protein>
    <submittedName>
        <fullName evidence="3">EamA family transporter</fullName>
    </submittedName>
</protein>
<reference evidence="3" key="2">
    <citation type="journal article" date="2021" name="Microbiome">
        <title>Successional dynamics and alternative stable states in a saline activated sludge microbial community over 9 years.</title>
        <authorList>
            <person name="Wang Y."/>
            <person name="Ye J."/>
            <person name="Ju F."/>
            <person name="Liu L."/>
            <person name="Boyd J.A."/>
            <person name="Deng Y."/>
            <person name="Parks D.H."/>
            <person name="Jiang X."/>
            <person name="Yin X."/>
            <person name="Woodcroft B.J."/>
            <person name="Tyson G.W."/>
            <person name="Hugenholtz P."/>
            <person name="Polz M.F."/>
            <person name="Zhang T."/>
        </authorList>
    </citation>
    <scope>NUCLEOTIDE SEQUENCE</scope>
    <source>
        <strain evidence="3">HKST-UBA15</strain>
    </source>
</reference>
<comment type="caution">
    <text evidence="3">The sequence shown here is derived from an EMBL/GenBank/DDBJ whole genome shotgun (WGS) entry which is preliminary data.</text>
</comment>
<reference evidence="3" key="1">
    <citation type="submission" date="2020-04" db="EMBL/GenBank/DDBJ databases">
        <authorList>
            <person name="Zhang T."/>
        </authorList>
    </citation>
    <scope>NUCLEOTIDE SEQUENCE</scope>
    <source>
        <strain evidence="3">HKST-UBA15</strain>
    </source>
</reference>
<dbReference type="EMBL" id="JAGQLL010000090">
    <property type="protein sequence ID" value="MCA9380571.1"/>
    <property type="molecule type" value="Genomic_DNA"/>
</dbReference>
<gene>
    <name evidence="3" type="ORF">KC675_05320</name>
</gene>
<evidence type="ECO:0000259" key="2">
    <source>
        <dbReference type="Pfam" id="PF00892"/>
    </source>
</evidence>
<feature type="transmembrane region" description="Helical" evidence="1">
    <location>
        <begin position="283"/>
        <end position="300"/>
    </location>
</feature>
<dbReference type="InterPro" id="IPR037185">
    <property type="entry name" value="EmrE-like"/>
</dbReference>
<feature type="transmembrane region" description="Helical" evidence="1">
    <location>
        <begin position="151"/>
        <end position="172"/>
    </location>
</feature>
<dbReference type="Pfam" id="PF00892">
    <property type="entry name" value="EamA"/>
    <property type="match status" value="1"/>
</dbReference>
<dbReference type="AlphaFoldDB" id="A0A955IA34"/>
<sequence length="302" mass="33953">MNWLFFALSSQFLYAVVNHLDKYLLGKFFKGGVGAMMIFTSMVNAIFLPIILLFNPQILSTPLNQALLVTSIGAFYVIGALLYLYALRIEETTKISVLWQLSAPTTYFLGIIFLGEILNIQQTLGAIIVLTGGLLTMMHVENGKFRVKKKVLTLMFGAVILFSSSSLIFKLFAINFDFWSAVFFEIFGAMLTGILLILAVPSYRKQFVSAIKKDPRKVFSYNLPNEYMQMSATILFRYATMLAPLALVQVTNSINSIFVFFIAVFIAKFLPKISEEKFSKMDVFQKVLGIIVVTIGIILIEL</sequence>
<feature type="transmembrane region" description="Helical" evidence="1">
    <location>
        <begin position="253"/>
        <end position="271"/>
    </location>
</feature>
<feature type="transmembrane region" description="Helical" evidence="1">
    <location>
        <begin position="107"/>
        <end position="130"/>
    </location>
</feature>
<evidence type="ECO:0000256" key="1">
    <source>
        <dbReference type="SAM" id="Phobius"/>
    </source>
</evidence>
<evidence type="ECO:0000313" key="4">
    <source>
        <dbReference type="Proteomes" id="UP000745577"/>
    </source>
</evidence>
<proteinExistence type="predicted"/>
<feature type="domain" description="EamA" evidence="2">
    <location>
        <begin position="3"/>
        <end position="137"/>
    </location>
</feature>
<keyword evidence="1" id="KW-0472">Membrane</keyword>